<dbReference type="InterPro" id="IPR013154">
    <property type="entry name" value="ADH-like_N"/>
</dbReference>
<sequence length="315" mass="32538">MIAARYSQTGGSDVLEVGEVPTPQPGPGEVLVRLAVAGVNPTDWKFRAGATGSLNFDFQVPGQDGAGVIEAVGEGVAKAWKGERVWVYLAAWQSQWGTAAEYTVVPVEKAVPLGDASFELGASLGVPALTAYHCLFSDGPIEGQRVLVHGGAGAVGHAAIELARWGGASEVVTTVSSPEKAELAGAADVIVNYRQDGAAEKIGKVDRIVEVALGPNLALDLEVANPYATIMTYAADQPSAEVPIRAAMSANLSLRFMLLYTIPEPALHDAIGGVSKAVEAGALTLLPLHRFPLAETGAAHDAVENGAVGKVVIDT</sequence>
<dbReference type="SUPFAM" id="SSF50129">
    <property type="entry name" value="GroES-like"/>
    <property type="match status" value="1"/>
</dbReference>
<dbReference type="PANTHER" id="PTHR44154">
    <property type="entry name" value="QUINONE OXIDOREDUCTASE"/>
    <property type="match status" value="1"/>
</dbReference>
<organism evidence="3 4">
    <name type="scientific">Solirubrobacter deserti</name>
    <dbReference type="NCBI Taxonomy" id="2282478"/>
    <lineage>
        <taxon>Bacteria</taxon>
        <taxon>Bacillati</taxon>
        <taxon>Actinomycetota</taxon>
        <taxon>Thermoleophilia</taxon>
        <taxon>Solirubrobacterales</taxon>
        <taxon>Solirubrobacteraceae</taxon>
        <taxon>Solirubrobacter</taxon>
    </lineage>
</organism>
<dbReference type="SMART" id="SM00829">
    <property type="entry name" value="PKS_ER"/>
    <property type="match status" value="1"/>
</dbReference>
<proteinExistence type="predicted"/>
<dbReference type="Pfam" id="PF08240">
    <property type="entry name" value="ADH_N"/>
    <property type="match status" value="1"/>
</dbReference>
<name>A0ABT4RLB0_9ACTN</name>
<reference evidence="3" key="1">
    <citation type="submission" date="2022-10" db="EMBL/GenBank/DDBJ databases">
        <title>The WGS of Solirubrobacter sp. CPCC 204708.</title>
        <authorList>
            <person name="Jiang Z."/>
        </authorList>
    </citation>
    <scope>NUCLEOTIDE SEQUENCE</scope>
    <source>
        <strain evidence="3">CPCC 204708</strain>
    </source>
</reference>
<evidence type="ECO:0000259" key="2">
    <source>
        <dbReference type="SMART" id="SM00829"/>
    </source>
</evidence>
<dbReference type="RefSeq" id="WP_202958097.1">
    <property type="nucleotide sequence ID" value="NZ_JAPCID010000024.1"/>
</dbReference>
<keyword evidence="4" id="KW-1185">Reference proteome</keyword>
<dbReference type="InterPro" id="IPR036291">
    <property type="entry name" value="NAD(P)-bd_dom_sf"/>
</dbReference>
<evidence type="ECO:0000313" key="3">
    <source>
        <dbReference type="EMBL" id="MDA0139347.1"/>
    </source>
</evidence>
<comment type="caution">
    <text evidence="3">The sequence shown here is derived from an EMBL/GenBank/DDBJ whole genome shotgun (WGS) entry which is preliminary data.</text>
</comment>
<dbReference type="PANTHER" id="PTHR44154:SF1">
    <property type="entry name" value="QUINONE OXIDOREDUCTASE"/>
    <property type="match status" value="1"/>
</dbReference>
<dbReference type="InterPro" id="IPR011032">
    <property type="entry name" value="GroES-like_sf"/>
</dbReference>
<dbReference type="Proteomes" id="UP001147700">
    <property type="component" value="Unassembled WGS sequence"/>
</dbReference>
<dbReference type="CDD" id="cd08253">
    <property type="entry name" value="zeta_crystallin"/>
    <property type="match status" value="1"/>
</dbReference>
<accession>A0ABT4RLB0</accession>
<keyword evidence="1" id="KW-0521">NADP</keyword>
<gene>
    <name evidence="3" type="ORF">OJ962_17725</name>
</gene>
<dbReference type="Gene3D" id="3.40.50.720">
    <property type="entry name" value="NAD(P)-binding Rossmann-like Domain"/>
    <property type="match status" value="1"/>
</dbReference>
<dbReference type="Gene3D" id="3.90.180.10">
    <property type="entry name" value="Medium-chain alcohol dehydrogenases, catalytic domain"/>
    <property type="match status" value="1"/>
</dbReference>
<feature type="domain" description="Enoyl reductase (ER)" evidence="2">
    <location>
        <begin position="10"/>
        <end position="313"/>
    </location>
</feature>
<dbReference type="Pfam" id="PF13602">
    <property type="entry name" value="ADH_zinc_N_2"/>
    <property type="match status" value="1"/>
</dbReference>
<dbReference type="EMBL" id="JAPCID010000024">
    <property type="protein sequence ID" value="MDA0139347.1"/>
    <property type="molecule type" value="Genomic_DNA"/>
</dbReference>
<evidence type="ECO:0000256" key="1">
    <source>
        <dbReference type="ARBA" id="ARBA00022857"/>
    </source>
</evidence>
<evidence type="ECO:0000313" key="4">
    <source>
        <dbReference type="Proteomes" id="UP001147700"/>
    </source>
</evidence>
<dbReference type="InterPro" id="IPR020843">
    <property type="entry name" value="ER"/>
</dbReference>
<dbReference type="InterPro" id="IPR051603">
    <property type="entry name" value="Zinc-ADH_QOR/CCCR"/>
</dbReference>
<dbReference type="SUPFAM" id="SSF51735">
    <property type="entry name" value="NAD(P)-binding Rossmann-fold domains"/>
    <property type="match status" value="1"/>
</dbReference>
<protein>
    <submittedName>
        <fullName evidence="3">NADPH:quinone reductase</fullName>
    </submittedName>
</protein>